<gene>
    <name evidence="3" type="ORF">SAPIO_CDS9054</name>
</gene>
<proteinExistence type="predicted"/>
<dbReference type="RefSeq" id="XP_016639852.1">
    <property type="nucleotide sequence ID" value="XM_016790549.1"/>
</dbReference>
<dbReference type="OMA" id="SGVEMWR"/>
<keyword evidence="2" id="KW-0472">Membrane</keyword>
<feature type="transmembrane region" description="Helical" evidence="2">
    <location>
        <begin position="313"/>
        <end position="334"/>
    </location>
</feature>
<keyword evidence="2" id="KW-0812">Transmembrane</keyword>
<feature type="compositionally biased region" description="Polar residues" evidence="1">
    <location>
        <begin position="122"/>
        <end position="142"/>
    </location>
</feature>
<dbReference type="VEuPathDB" id="FungiDB:SAPIO_CDS9054"/>
<dbReference type="OrthoDB" id="5402307at2759"/>
<keyword evidence="4" id="KW-1185">Reference proteome</keyword>
<feature type="compositionally biased region" description="Basic and acidic residues" evidence="1">
    <location>
        <begin position="492"/>
        <end position="503"/>
    </location>
</feature>
<evidence type="ECO:0000313" key="3">
    <source>
        <dbReference type="EMBL" id="KEZ40053.1"/>
    </source>
</evidence>
<feature type="region of interest" description="Disordered" evidence="1">
    <location>
        <begin position="431"/>
        <end position="545"/>
    </location>
</feature>
<evidence type="ECO:0000256" key="1">
    <source>
        <dbReference type="SAM" id="MobiDB-lite"/>
    </source>
</evidence>
<organism evidence="3 4">
    <name type="scientific">Pseudallescheria apiosperma</name>
    <name type="common">Scedosporium apiospermum</name>
    <dbReference type="NCBI Taxonomy" id="563466"/>
    <lineage>
        <taxon>Eukaryota</taxon>
        <taxon>Fungi</taxon>
        <taxon>Dikarya</taxon>
        <taxon>Ascomycota</taxon>
        <taxon>Pezizomycotina</taxon>
        <taxon>Sordariomycetes</taxon>
        <taxon>Hypocreomycetidae</taxon>
        <taxon>Microascales</taxon>
        <taxon>Microascaceae</taxon>
        <taxon>Scedosporium</taxon>
    </lineage>
</organism>
<dbReference type="HOGENOM" id="CLU_022040_0_0_1"/>
<dbReference type="Proteomes" id="UP000028545">
    <property type="component" value="Unassembled WGS sequence"/>
</dbReference>
<evidence type="ECO:0000256" key="2">
    <source>
        <dbReference type="SAM" id="Phobius"/>
    </source>
</evidence>
<keyword evidence="2" id="KW-1133">Transmembrane helix</keyword>
<dbReference type="KEGG" id="sapo:SAPIO_CDS9054"/>
<dbReference type="AlphaFoldDB" id="A0A084FY91"/>
<sequence>MSRLQESITIINNSGKIISTGKQLFGIFKEAKACYHEKKAAIHQERSLQRSQTFDVSQQASFHYQEAQYYEQYDYGENPYYAGDDGRSYVSHRSHRSHRSSASSRRYGPSASRGRPALTEANLRTHSEVSATPPSAPPQNYRSPYAETAPRDMTVSRPTLVRPPTEYYPPAPAYAEPPVPPPNYAAPGIPRSVSDPALLGKKKKKKSIDMNLAYGDIPPDLESRTDLDPENPDTQHAKTLIGRVENLLDEAQCVQHSASGIITHLQRNPDAAAAVALTLAELSTLLTKMSPGFLSIVQGGSPAVFALLASPQFLIAAGAAVGVTVVMFGGWKIIKRMKETKENEAMQREALAFQAAQVPMHPPPPPPMMEQQQQVIYDDMPGPEYYPQEMQLHPIAGDGIDEALVIEQELSGIESWRRGIVPFGEDESADLELISPEAQRAIKRSHKDRRRRHSDGEYDDGDDVSRSGRSDRSHRSHRSHRSSRTHTTTHRSSRDVDIPDRKSSRNGTTVVGGDDGYSEAGSERSRRSTRSRRTMKTIEAKKDDDENSLDLVLRPKEKKGTNMLKQLFKKKKDKEESSRRAVSVMV</sequence>
<feature type="compositionally biased region" description="Basic and acidic residues" evidence="1">
    <location>
        <begin position="463"/>
        <end position="473"/>
    </location>
</feature>
<evidence type="ECO:0000313" key="4">
    <source>
        <dbReference type="Proteomes" id="UP000028545"/>
    </source>
</evidence>
<feature type="compositionally biased region" description="Basic residues" evidence="1">
    <location>
        <begin position="441"/>
        <end position="453"/>
    </location>
</feature>
<dbReference type="GeneID" id="27728126"/>
<name>A0A084FY91_PSEDA</name>
<feature type="compositionally biased region" description="Basic residues" evidence="1">
    <location>
        <begin position="474"/>
        <end position="491"/>
    </location>
</feature>
<feature type="compositionally biased region" description="Basic residues" evidence="1">
    <location>
        <begin position="90"/>
        <end position="99"/>
    </location>
</feature>
<comment type="caution">
    <text evidence="3">The sequence shown here is derived from an EMBL/GenBank/DDBJ whole genome shotgun (WGS) entry which is preliminary data.</text>
</comment>
<accession>A0A084FY91</accession>
<reference evidence="3 4" key="1">
    <citation type="journal article" date="2014" name="Genome Announc.">
        <title>Draft genome sequence of the pathogenic fungus Scedosporium apiospermum.</title>
        <authorList>
            <person name="Vandeputte P."/>
            <person name="Ghamrawi S."/>
            <person name="Rechenmann M."/>
            <person name="Iltis A."/>
            <person name="Giraud S."/>
            <person name="Fleury M."/>
            <person name="Thornton C."/>
            <person name="Delhaes L."/>
            <person name="Meyer W."/>
            <person name="Papon N."/>
            <person name="Bouchara J.P."/>
        </authorList>
    </citation>
    <scope>NUCLEOTIDE SEQUENCE [LARGE SCALE GENOMIC DNA]</scope>
    <source>
        <strain evidence="3 4">IHEM 14462</strain>
    </source>
</reference>
<feature type="region of interest" description="Disordered" evidence="1">
    <location>
        <begin position="84"/>
        <end position="174"/>
    </location>
</feature>
<protein>
    <submittedName>
        <fullName evidence="3">Uncharacterized protein</fullName>
    </submittedName>
</protein>
<dbReference type="EMBL" id="JOWA01000132">
    <property type="protein sequence ID" value="KEZ40053.1"/>
    <property type="molecule type" value="Genomic_DNA"/>
</dbReference>